<evidence type="ECO:0000256" key="2">
    <source>
        <dbReference type="ARBA" id="ARBA00022475"/>
    </source>
</evidence>
<feature type="transmembrane region" description="Helical" evidence="8">
    <location>
        <begin position="232"/>
        <end position="250"/>
    </location>
</feature>
<comment type="subcellular location">
    <subcellularLocation>
        <location evidence="1">Cell membrane</location>
        <topology evidence="1">Multi-pass membrane protein</topology>
    </subcellularLocation>
</comment>
<evidence type="ECO:0000256" key="4">
    <source>
        <dbReference type="ARBA" id="ARBA00022692"/>
    </source>
</evidence>
<feature type="transmembrane region" description="Helical" evidence="8">
    <location>
        <begin position="271"/>
        <end position="288"/>
    </location>
</feature>
<evidence type="ECO:0000313" key="10">
    <source>
        <dbReference type="Proteomes" id="UP000306196"/>
    </source>
</evidence>
<comment type="caution">
    <text evidence="9">The sequence shown here is derived from an EMBL/GenBank/DDBJ whole genome shotgun (WGS) entry which is preliminary data.</text>
</comment>
<proteinExistence type="predicted"/>
<evidence type="ECO:0000256" key="8">
    <source>
        <dbReference type="SAM" id="Phobius"/>
    </source>
</evidence>
<feature type="transmembrane region" description="Helical" evidence="8">
    <location>
        <begin position="198"/>
        <end position="220"/>
    </location>
</feature>
<organism evidence="9 10">
    <name type="scientific">Phragmitibacter flavus</name>
    <dbReference type="NCBI Taxonomy" id="2576071"/>
    <lineage>
        <taxon>Bacteria</taxon>
        <taxon>Pseudomonadati</taxon>
        <taxon>Verrucomicrobiota</taxon>
        <taxon>Verrucomicrobiia</taxon>
        <taxon>Verrucomicrobiales</taxon>
        <taxon>Verrucomicrobiaceae</taxon>
        <taxon>Phragmitibacter</taxon>
    </lineage>
</organism>
<keyword evidence="4 8" id="KW-0812">Transmembrane</keyword>
<gene>
    <name evidence="9" type="ORF">FEM03_22220</name>
</gene>
<protein>
    <submittedName>
        <fullName evidence="9">Exosortase/archaeosortase family protein</fullName>
    </submittedName>
</protein>
<dbReference type="GO" id="GO:0005886">
    <property type="term" value="C:plasma membrane"/>
    <property type="evidence" value="ECO:0007669"/>
    <property type="project" value="UniProtKB-SubCell"/>
</dbReference>
<dbReference type="GO" id="GO:0008233">
    <property type="term" value="F:peptidase activity"/>
    <property type="evidence" value="ECO:0007669"/>
    <property type="project" value="UniProtKB-KW"/>
</dbReference>
<keyword evidence="7 8" id="KW-0472">Membrane</keyword>
<keyword evidence="3" id="KW-0645">Protease</keyword>
<feature type="transmembrane region" description="Helical" evidence="8">
    <location>
        <begin position="7"/>
        <end position="27"/>
    </location>
</feature>
<dbReference type="AlphaFoldDB" id="A0A5R8K884"/>
<dbReference type="InterPro" id="IPR026392">
    <property type="entry name" value="Exo/Archaeosortase_dom"/>
</dbReference>
<feature type="transmembrane region" description="Helical" evidence="8">
    <location>
        <begin position="110"/>
        <end position="128"/>
    </location>
</feature>
<keyword evidence="2" id="KW-1003">Cell membrane</keyword>
<dbReference type="InterPro" id="IPR019127">
    <property type="entry name" value="Exosortase"/>
</dbReference>
<evidence type="ECO:0000313" key="9">
    <source>
        <dbReference type="EMBL" id="TLD68523.1"/>
    </source>
</evidence>
<dbReference type="Pfam" id="PF09721">
    <property type="entry name" value="Exosortase_EpsH"/>
    <property type="match status" value="1"/>
</dbReference>
<evidence type="ECO:0000256" key="7">
    <source>
        <dbReference type="ARBA" id="ARBA00023136"/>
    </source>
</evidence>
<evidence type="ECO:0000256" key="6">
    <source>
        <dbReference type="ARBA" id="ARBA00022989"/>
    </source>
</evidence>
<evidence type="ECO:0000256" key="5">
    <source>
        <dbReference type="ARBA" id="ARBA00022801"/>
    </source>
</evidence>
<dbReference type="OrthoDB" id="7597370at2"/>
<sequence length="436" mass="48515">MPSSRSLLRLLALLLFSFATYPTLLWYFRRSTDQSDEPLGLIALATALFFILRQLPHLRINTPVLFIGSLFLLLVRALPGHLPPMIMAATLITVALTSLFIPASKSGITALLILSLPLIASFDFYLGYPMRLAAAEIAHQLLHHLTPFEVQRQGVVLTYQNQIIGVDPPCSGIRMLWTTLFVAATLATLRRLPIFSTLILLSSAVLLVILGNSLRAAILFFPESKIVHLPHWTHEATGLLIQAALLFFLHQIGSRCRSDRKIPILMSPKKLIPITAIILAAPLIAYASSSRPSAPTSFAPFPSTFNGIPLTCLPLSDRETNFLKNFPGTIARFQCGPDEIILRQVTKPTRLLHPSADCFRASGFTLKPLPLFRDPDHQLWSHHQATFNGRHYHLKERIINADATQSQTDISAWYWNALAKPQSGPWLAITQLELIP</sequence>
<dbReference type="GO" id="GO:0006508">
    <property type="term" value="P:proteolysis"/>
    <property type="evidence" value="ECO:0007669"/>
    <property type="project" value="UniProtKB-KW"/>
</dbReference>
<feature type="transmembrane region" description="Helical" evidence="8">
    <location>
        <begin position="62"/>
        <end position="79"/>
    </location>
</feature>
<accession>A0A5R8K884</accession>
<feature type="transmembrane region" description="Helical" evidence="8">
    <location>
        <begin position="39"/>
        <end position="55"/>
    </location>
</feature>
<keyword evidence="10" id="KW-1185">Reference proteome</keyword>
<dbReference type="NCBIfam" id="TIGR04178">
    <property type="entry name" value="exo_archaeo"/>
    <property type="match status" value="1"/>
</dbReference>
<dbReference type="Proteomes" id="UP000306196">
    <property type="component" value="Unassembled WGS sequence"/>
</dbReference>
<dbReference type="EMBL" id="VAUV01000023">
    <property type="protein sequence ID" value="TLD68523.1"/>
    <property type="molecule type" value="Genomic_DNA"/>
</dbReference>
<keyword evidence="5" id="KW-0378">Hydrolase</keyword>
<keyword evidence="6 8" id="KW-1133">Transmembrane helix</keyword>
<evidence type="ECO:0000256" key="3">
    <source>
        <dbReference type="ARBA" id="ARBA00022670"/>
    </source>
</evidence>
<dbReference type="RefSeq" id="WP_138088512.1">
    <property type="nucleotide sequence ID" value="NZ_VAUV01000023.1"/>
</dbReference>
<evidence type="ECO:0000256" key="1">
    <source>
        <dbReference type="ARBA" id="ARBA00004651"/>
    </source>
</evidence>
<name>A0A5R8K884_9BACT</name>
<reference evidence="9 10" key="1">
    <citation type="submission" date="2019-05" db="EMBL/GenBank/DDBJ databases">
        <title>Verrucobacter flavum gen. nov., sp. nov. a new member of the family Verrucomicrobiaceae.</title>
        <authorList>
            <person name="Szuroczki S."/>
            <person name="Abbaszade G."/>
            <person name="Szabo A."/>
            <person name="Felfoldi T."/>
            <person name="Schumann P."/>
            <person name="Boka K."/>
            <person name="Keki Z."/>
            <person name="Toumi M."/>
            <person name="Toth E."/>
        </authorList>
    </citation>
    <scope>NUCLEOTIDE SEQUENCE [LARGE SCALE GENOMIC DNA]</scope>
    <source>
        <strain evidence="9 10">MG-N-17</strain>
    </source>
</reference>